<dbReference type="Pfam" id="PF26639">
    <property type="entry name" value="Het-6_barrel"/>
    <property type="match status" value="1"/>
</dbReference>
<dbReference type="PANTHER" id="PTHR24148">
    <property type="entry name" value="ANKYRIN REPEAT DOMAIN-CONTAINING PROTEIN 39 HOMOLOG-RELATED"/>
    <property type="match status" value="1"/>
</dbReference>
<gene>
    <name evidence="1" type="ORF">QBC35DRAFT_465906</name>
</gene>
<reference evidence="1" key="1">
    <citation type="journal article" date="2023" name="Mol. Phylogenet. Evol.">
        <title>Genome-scale phylogeny and comparative genomics of the fungal order Sordariales.</title>
        <authorList>
            <person name="Hensen N."/>
            <person name="Bonometti L."/>
            <person name="Westerberg I."/>
            <person name="Brannstrom I.O."/>
            <person name="Guillou S."/>
            <person name="Cros-Aarteil S."/>
            <person name="Calhoun S."/>
            <person name="Haridas S."/>
            <person name="Kuo A."/>
            <person name="Mondo S."/>
            <person name="Pangilinan J."/>
            <person name="Riley R."/>
            <person name="LaButti K."/>
            <person name="Andreopoulos B."/>
            <person name="Lipzen A."/>
            <person name="Chen C."/>
            <person name="Yan M."/>
            <person name="Daum C."/>
            <person name="Ng V."/>
            <person name="Clum A."/>
            <person name="Steindorff A."/>
            <person name="Ohm R.A."/>
            <person name="Martin F."/>
            <person name="Silar P."/>
            <person name="Natvig D.O."/>
            <person name="Lalanne C."/>
            <person name="Gautier V."/>
            <person name="Ament-Velasquez S.L."/>
            <person name="Kruys A."/>
            <person name="Hutchinson M.I."/>
            <person name="Powell A.J."/>
            <person name="Barry K."/>
            <person name="Miller A.N."/>
            <person name="Grigoriev I.V."/>
            <person name="Debuchy R."/>
            <person name="Gladieux P."/>
            <person name="Hiltunen Thoren M."/>
            <person name="Johannesson H."/>
        </authorList>
    </citation>
    <scope>NUCLEOTIDE SEQUENCE</scope>
    <source>
        <strain evidence="1">PSN309</strain>
    </source>
</reference>
<dbReference type="InterPro" id="IPR052895">
    <property type="entry name" value="HetReg/Transcr_Mod"/>
</dbReference>
<comment type="caution">
    <text evidence="1">The sequence shown here is derived from an EMBL/GenBank/DDBJ whole genome shotgun (WGS) entry which is preliminary data.</text>
</comment>
<keyword evidence="2" id="KW-1185">Reference proteome</keyword>
<dbReference type="AlphaFoldDB" id="A0AAN7AGH7"/>
<dbReference type="EMBL" id="MU864463">
    <property type="protein sequence ID" value="KAK4185047.1"/>
    <property type="molecule type" value="Genomic_DNA"/>
</dbReference>
<protein>
    <submittedName>
        <fullName evidence="1">Uncharacterized protein</fullName>
    </submittedName>
</protein>
<evidence type="ECO:0000313" key="2">
    <source>
        <dbReference type="Proteomes" id="UP001302126"/>
    </source>
</evidence>
<sequence length="331" mass="36879">MRSSKRLNILSQVQDPSRTVLKELPSWIPDFSVASKPFLFGFPGQRHFSAAGPNIPQTEPFLIVDEALSMEGFLVDTVLCAAETRGCYFVRTAAIVSQLPQFYHPRGSYSPSSPTRIEAYWKTLIADTMEDVYPAPFQFGFGFSAWIAEELLSASYISTAMKTKLRVSSAEQEADETKFNTLGALEKGEHEQGKFHVPADDCGGDNNTISPAPRGRVRLLPDSEFLKSCAKEGPEVVEWPFSRRSRKFARRFKDVKRGHRMFRTADNYLGLGPVSTEEGDQIWILSGAPVPFVLRQVNEGRYRVIGEAYVHGIMHGEAVQEGSTSNSICLV</sequence>
<dbReference type="Proteomes" id="UP001302126">
    <property type="component" value="Unassembled WGS sequence"/>
</dbReference>
<dbReference type="PANTHER" id="PTHR24148:SF64">
    <property type="entry name" value="HETEROKARYON INCOMPATIBILITY DOMAIN-CONTAINING PROTEIN"/>
    <property type="match status" value="1"/>
</dbReference>
<organism evidence="1 2">
    <name type="scientific">Podospora australis</name>
    <dbReference type="NCBI Taxonomy" id="1536484"/>
    <lineage>
        <taxon>Eukaryota</taxon>
        <taxon>Fungi</taxon>
        <taxon>Dikarya</taxon>
        <taxon>Ascomycota</taxon>
        <taxon>Pezizomycotina</taxon>
        <taxon>Sordariomycetes</taxon>
        <taxon>Sordariomycetidae</taxon>
        <taxon>Sordariales</taxon>
        <taxon>Podosporaceae</taxon>
        <taxon>Podospora</taxon>
    </lineage>
</organism>
<evidence type="ECO:0000313" key="1">
    <source>
        <dbReference type="EMBL" id="KAK4185047.1"/>
    </source>
</evidence>
<name>A0AAN7AGH7_9PEZI</name>
<accession>A0AAN7AGH7</accession>
<reference evidence="1" key="2">
    <citation type="submission" date="2023-05" db="EMBL/GenBank/DDBJ databases">
        <authorList>
            <consortium name="Lawrence Berkeley National Laboratory"/>
            <person name="Steindorff A."/>
            <person name="Hensen N."/>
            <person name="Bonometti L."/>
            <person name="Westerberg I."/>
            <person name="Brannstrom I.O."/>
            <person name="Guillou S."/>
            <person name="Cros-Aarteil S."/>
            <person name="Calhoun S."/>
            <person name="Haridas S."/>
            <person name="Kuo A."/>
            <person name="Mondo S."/>
            <person name="Pangilinan J."/>
            <person name="Riley R."/>
            <person name="Labutti K."/>
            <person name="Andreopoulos B."/>
            <person name="Lipzen A."/>
            <person name="Chen C."/>
            <person name="Yanf M."/>
            <person name="Daum C."/>
            <person name="Ng V."/>
            <person name="Clum A."/>
            <person name="Ohm R."/>
            <person name="Martin F."/>
            <person name="Silar P."/>
            <person name="Natvig D."/>
            <person name="Lalanne C."/>
            <person name="Gautier V."/>
            <person name="Ament-Velasquez S.L."/>
            <person name="Kruys A."/>
            <person name="Hutchinson M.I."/>
            <person name="Powell A.J."/>
            <person name="Barry K."/>
            <person name="Miller A.N."/>
            <person name="Grigoriev I.V."/>
            <person name="Debuchy R."/>
            <person name="Gladieux P."/>
            <person name="Thoren M.H."/>
            <person name="Johannesson H."/>
        </authorList>
    </citation>
    <scope>NUCLEOTIDE SEQUENCE</scope>
    <source>
        <strain evidence="1">PSN309</strain>
    </source>
</reference>
<proteinExistence type="predicted"/>